<feature type="compositionally biased region" description="Polar residues" evidence="2">
    <location>
        <begin position="456"/>
        <end position="468"/>
    </location>
</feature>
<dbReference type="SUPFAM" id="SSF54236">
    <property type="entry name" value="Ubiquitin-like"/>
    <property type="match status" value="2"/>
</dbReference>
<dbReference type="PROSITE" id="PS50132">
    <property type="entry name" value="RGS"/>
    <property type="match status" value="1"/>
</dbReference>
<keyword evidence="1" id="KW-0343">GTPase activation</keyword>
<sequence length="604" mass="67721">MSKNLKKTGVPSSQKSPAVSDGELNMAQQQGRGRGYSPNWGSSSPRESSDRGRVASWAVSFEKLLEDPTGVFYFTVFLKSEVSAENILFWQACEKFRKIPNSQKEEMSREARSIYDTYLSNCASHAINIDEKARILESDLESPSPGMFQPAQQQIFKLMKFDSYARFVRSQLYRNCMLADMEGGPLPQIGHVTRIPGPGRSGPTDSSSLDDKRKKKAKPGKSLPFDDEDSMQRRKGAAERRPWDKQRDKRGSWGADFYDHYAALCSESQGVVRPLTAMERVSHQGQSELERLRPRNRESAASGGFAPKEGYCCVFFPDGTASLAMTQPGVSVRDMLTGLCRKRQIPLRDVIIYLRGEDKRHLSLDQDSSVLKEQQVILEFQVAFLLEIAFTGKITGVVVKSSKTLEEALRPVLEKHSLQPQDVVVTISGEKEQLNMTMEVSSLANKQLQLERVEGNSLNSRPNVTSSAAVPERPPAGPRDTVAAPPLQSERLRHNNRRRNPGVRRTYDMDGLMELLTRAQFCSADDQRGLLCKEHLEMPPFLQLPLEECDEQEEAPEEALEEEKDRRASSSLPYPEAGVANPRSPSFEPESRFLCPDSARETVV</sequence>
<feature type="domain" description="RBD" evidence="4">
    <location>
        <begin position="310"/>
        <end position="381"/>
    </location>
</feature>
<dbReference type="InterPro" id="IPR046993">
    <property type="entry name" value="RBD2_RGS14"/>
</dbReference>
<dbReference type="Ensembl" id="ENSSFOT00015035502.2">
    <property type="protein sequence ID" value="ENSSFOP00015035118.2"/>
    <property type="gene ID" value="ENSSFOG00015022364.2"/>
</dbReference>
<evidence type="ECO:0000256" key="1">
    <source>
        <dbReference type="ARBA" id="ARBA00022468"/>
    </source>
</evidence>
<dbReference type="GO" id="GO:0007051">
    <property type="term" value="P:spindle organization"/>
    <property type="evidence" value="ECO:0007669"/>
    <property type="project" value="TreeGrafter"/>
</dbReference>
<evidence type="ECO:0008006" key="7">
    <source>
        <dbReference type="Google" id="ProtNLM"/>
    </source>
</evidence>
<dbReference type="SUPFAM" id="SSF48097">
    <property type="entry name" value="Regulator of G-protein signaling, RGS"/>
    <property type="match status" value="1"/>
</dbReference>
<evidence type="ECO:0000313" key="5">
    <source>
        <dbReference type="Ensembl" id="ENSSFOP00015035118.2"/>
    </source>
</evidence>
<dbReference type="InterPro" id="IPR016137">
    <property type="entry name" value="RGS"/>
</dbReference>
<dbReference type="Proteomes" id="UP000694397">
    <property type="component" value="Chromosome 4"/>
</dbReference>
<reference evidence="5" key="2">
    <citation type="submission" date="2025-08" db="UniProtKB">
        <authorList>
            <consortium name="Ensembl"/>
        </authorList>
    </citation>
    <scope>IDENTIFICATION</scope>
</reference>
<dbReference type="InterPro" id="IPR044926">
    <property type="entry name" value="RGS_subdomain_2"/>
</dbReference>
<dbReference type="PROSITE" id="PS50898">
    <property type="entry name" value="RBD"/>
    <property type="match status" value="2"/>
</dbReference>
<protein>
    <recommendedName>
        <fullName evidence="7">Regulator of G-protein signaling 14-like</fullName>
    </recommendedName>
</protein>
<dbReference type="InterPro" id="IPR003116">
    <property type="entry name" value="RBD_dom"/>
</dbReference>
<dbReference type="GO" id="GO:0008277">
    <property type="term" value="P:regulation of G protein-coupled receptor signaling pathway"/>
    <property type="evidence" value="ECO:0007669"/>
    <property type="project" value="TreeGrafter"/>
</dbReference>
<feature type="compositionally biased region" description="Basic and acidic residues" evidence="2">
    <location>
        <begin position="288"/>
        <end position="298"/>
    </location>
</feature>
<dbReference type="Gene3D" id="3.10.20.90">
    <property type="entry name" value="Phosphatidylinositol 3-kinase Catalytic Subunit, Chain A, domain 1"/>
    <property type="match status" value="2"/>
</dbReference>
<name>A0A8C9SN08_SCLFO</name>
<feature type="region of interest" description="Disordered" evidence="2">
    <location>
        <begin position="189"/>
        <end position="249"/>
    </location>
</feature>
<dbReference type="InterPro" id="IPR036305">
    <property type="entry name" value="RGS_sf"/>
</dbReference>
<feature type="domain" description="RBD" evidence="4">
    <location>
        <begin position="383"/>
        <end position="453"/>
    </location>
</feature>
<evidence type="ECO:0000313" key="6">
    <source>
        <dbReference type="Proteomes" id="UP000694397"/>
    </source>
</evidence>
<dbReference type="PANTHER" id="PTHR45945">
    <property type="entry name" value="REGULATOR OF G-PROTEIN SIGNALING LOCO"/>
    <property type="match status" value="1"/>
</dbReference>
<feature type="region of interest" description="Disordered" evidence="2">
    <location>
        <begin position="455"/>
        <end position="505"/>
    </location>
</feature>
<organism evidence="5 6">
    <name type="scientific">Scleropages formosus</name>
    <name type="common">Asian bonytongue</name>
    <name type="synonym">Osteoglossum formosum</name>
    <dbReference type="NCBI Taxonomy" id="113540"/>
    <lineage>
        <taxon>Eukaryota</taxon>
        <taxon>Metazoa</taxon>
        <taxon>Chordata</taxon>
        <taxon>Craniata</taxon>
        <taxon>Vertebrata</taxon>
        <taxon>Euteleostomi</taxon>
        <taxon>Actinopterygii</taxon>
        <taxon>Neopterygii</taxon>
        <taxon>Teleostei</taxon>
        <taxon>Osteoglossocephala</taxon>
        <taxon>Osteoglossomorpha</taxon>
        <taxon>Osteoglossiformes</taxon>
        <taxon>Osteoglossidae</taxon>
        <taxon>Scleropages</taxon>
    </lineage>
</organism>
<dbReference type="Pfam" id="PF02196">
    <property type="entry name" value="RBD"/>
    <property type="match status" value="2"/>
</dbReference>
<dbReference type="Gene3D" id="1.10.167.10">
    <property type="entry name" value="Regulator of G-protein Signalling 4, domain 2"/>
    <property type="match status" value="1"/>
</dbReference>
<dbReference type="SMART" id="SM00315">
    <property type="entry name" value="RGS"/>
    <property type="match status" value="1"/>
</dbReference>
<proteinExistence type="predicted"/>
<dbReference type="GeneTree" id="ENSGT00940000166254"/>
<dbReference type="InterPro" id="IPR029071">
    <property type="entry name" value="Ubiquitin-like_domsf"/>
</dbReference>
<accession>A0A8C9SN08</accession>
<dbReference type="InterPro" id="IPR046995">
    <property type="entry name" value="RGS10/12/14-like"/>
</dbReference>
<dbReference type="AlphaFoldDB" id="A0A8C9SN08"/>
<dbReference type="GO" id="GO:0007165">
    <property type="term" value="P:signal transduction"/>
    <property type="evidence" value="ECO:0007669"/>
    <property type="project" value="InterPro"/>
</dbReference>
<dbReference type="PANTHER" id="PTHR45945:SF2">
    <property type="entry name" value="REGULATOR OF G-PROTEIN SIGNALING 14"/>
    <property type="match status" value="1"/>
</dbReference>
<dbReference type="InterPro" id="IPR024066">
    <property type="entry name" value="RGS_subdom1/3"/>
</dbReference>
<evidence type="ECO:0000259" key="4">
    <source>
        <dbReference type="PROSITE" id="PS50898"/>
    </source>
</evidence>
<reference evidence="5" key="3">
    <citation type="submission" date="2025-09" db="UniProtKB">
        <authorList>
            <consortium name="Ensembl"/>
        </authorList>
    </citation>
    <scope>IDENTIFICATION</scope>
</reference>
<dbReference type="OrthoDB" id="196547at2759"/>
<dbReference type="GO" id="GO:0005096">
    <property type="term" value="F:GTPase activator activity"/>
    <property type="evidence" value="ECO:0007669"/>
    <property type="project" value="UniProtKB-KW"/>
</dbReference>
<evidence type="ECO:0000259" key="3">
    <source>
        <dbReference type="PROSITE" id="PS50132"/>
    </source>
</evidence>
<dbReference type="CDD" id="cd17139">
    <property type="entry name" value="RBD2_RGS14"/>
    <property type="match status" value="1"/>
</dbReference>
<dbReference type="GO" id="GO:0005886">
    <property type="term" value="C:plasma membrane"/>
    <property type="evidence" value="ECO:0007669"/>
    <property type="project" value="TreeGrafter"/>
</dbReference>
<dbReference type="PRINTS" id="PR01301">
    <property type="entry name" value="RGSPROTEIN"/>
</dbReference>
<dbReference type="SMART" id="SM00455">
    <property type="entry name" value="RBD"/>
    <property type="match status" value="2"/>
</dbReference>
<feature type="region of interest" description="Disordered" evidence="2">
    <location>
        <begin position="1"/>
        <end position="50"/>
    </location>
</feature>
<dbReference type="GO" id="GO:0051301">
    <property type="term" value="P:cell division"/>
    <property type="evidence" value="ECO:0007669"/>
    <property type="project" value="TreeGrafter"/>
</dbReference>
<feature type="region of interest" description="Disordered" evidence="2">
    <location>
        <begin position="284"/>
        <end position="303"/>
    </location>
</feature>
<dbReference type="FunFam" id="1.10.167.10:FF:000001">
    <property type="entry name" value="Putative regulator of g-protein signaling 12"/>
    <property type="match status" value="1"/>
</dbReference>
<dbReference type="GO" id="GO:0005737">
    <property type="term" value="C:cytoplasm"/>
    <property type="evidence" value="ECO:0007669"/>
    <property type="project" value="TreeGrafter"/>
</dbReference>
<reference evidence="5 6" key="1">
    <citation type="submission" date="2019-04" db="EMBL/GenBank/DDBJ databases">
        <authorList>
            <consortium name="Wellcome Sanger Institute Data Sharing"/>
        </authorList>
    </citation>
    <scope>NUCLEOTIDE SEQUENCE [LARGE SCALE GENOMIC DNA]</scope>
</reference>
<gene>
    <name evidence="5" type="primary">LOC108934219</name>
</gene>
<dbReference type="Gene3D" id="1.10.196.10">
    <property type="match status" value="1"/>
</dbReference>
<dbReference type="GO" id="GO:0005634">
    <property type="term" value="C:nucleus"/>
    <property type="evidence" value="ECO:0007669"/>
    <property type="project" value="TreeGrafter"/>
</dbReference>
<keyword evidence="6" id="KW-1185">Reference proteome</keyword>
<feature type="compositionally biased region" description="Basic and acidic residues" evidence="2">
    <location>
        <begin position="230"/>
        <end position="249"/>
    </location>
</feature>
<evidence type="ECO:0000256" key="2">
    <source>
        <dbReference type="SAM" id="MobiDB-lite"/>
    </source>
</evidence>
<feature type="domain" description="RGS" evidence="3">
    <location>
        <begin position="60"/>
        <end position="177"/>
    </location>
</feature>
<dbReference type="Pfam" id="PF00615">
    <property type="entry name" value="RGS"/>
    <property type="match status" value="1"/>
</dbReference>
<feature type="region of interest" description="Disordered" evidence="2">
    <location>
        <begin position="548"/>
        <end position="604"/>
    </location>
</feature>
<feature type="compositionally biased region" description="Acidic residues" evidence="2">
    <location>
        <begin position="548"/>
        <end position="562"/>
    </location>
</feature>